<accession>A0A2P4NSW7</accession>
<organism evidence="2 3">
    <name type="scientific">Haloferax marisrubri</name>
    <dbReference type="NCBI Taxonomy" id="1544719"/>
    <lineage>
        <taxon>Archaea</taxon>
        <taxon>Methanobacteriati</taxon>
        <taxon>Methanobacteriota</taxon>
        <taxon>Stenosarchaea group</taxon>
        <taxon>Halobacteria</taxon>
        <taxon>Halobacteriales</taxon>
        <taxon>Haloferacaceae</taxon>
        <taxon>Haloferax</taxon>
    </lineage>
</organism>
<dbReference type="Proteomes" id="UP000053621">
    <property type="component" value="Unassembled WGS sequence"/>
</dbReference>
<reference evidence="2" key="1">
    <citation type="submission" date="2017-08" db="EMBL/GenBank/DDBJ databases">
        <title>Haloferax marisrubri sp. nov., isolated from the Discovery deep brine-seawater interface in the Red Sea.</title>
        <authorList>
            <person name="Zhang G."/>
            <person name="Stingl U."/>
        </authorList>
    </citation>
    <scope>NUCLEOTIDE SEQUENCE [LARGE SCALE GENOMIC DNA]</scope>
    <source>
        <strain evidence="2">SB3</strain>
    </source>
</reference>
<name>A0A2P4NSW7_9EURY</name>
<sequence>MDNHRRTVGLLDSHESNPVGRVRIHSSAAAATHPQRRSLTPSRTATGAPTAESSGQNRLPPAALNPLANPY</sequence>
<proteinExistence type="predicted"/>
<gene>
    <name evidence="2" type="ORF">AUR65_006965</name>
</gene>
<dbReference type="AlphaFoldDB" id="A0A2P4NSW7"/>
<feature type="region of interest" description="Disordered" evidence="1">
    <location>
        <begin position="1"/>
        <end position="71"/>
    </location>
</feature>
<comment type="caution">
    <text evidence="2">The sequence shown here is derived from an EMBL/GenBank/DDBJ whole genome shotgun (WGS) entry which is preliminary data.</text>
</comment>
<dbReference type="EMBL" id="LOPW02000006">
    <property type="protein sequence ID" value="POG56244.1"/>
    <property type="molecule type" value="Genomic_DNA"/>
</dbReference>
<evidence type="ECO:0000313" key="3">
    <source>
        <dbReference type="Proteomes" id="UP000053621"/>
    </source>
</evidence>
<keyword evidence="3" id="KW-1185">Reference proteome</keyword>
<feature type="compositionally biased region" description="Polar residues" evidence="1">
    <location>
        <begin position="37"/>
        <end position="56"/>
    </location>
</feature>
<feature type="compositionally biased region" description="Low complexity" evidence="1">
    <location>
        <begin position="57"/>
        <end position="71"/>
    </location>
</feature>
<evidence type="ECO:0000313" key="2">
    <source>
        <dbReference type="EMBL" id="POG56244.1"/>
    </source>
</evidence>
<protein>
    <submittedName>
        <fullName evidence="2">Arabinogalactan protein</fullName>
    </submittedName>
</protein>
<evidence type="ECO:0000256" key="1">
    <source>
        <dbReference type="SAM" id="MobiDB-lite"/>
    </source>
</evidence>